<gene>
    <name evidence="1" type="ORF">LVIROSA_LOCUS5768</name>
</gene>
<reference evidence="1 2" key="1">
    <citation type="submission" date="2022-01" db="EMBL/GenBank/DDBJ databases">
        <authorList>
            <person name="Xiong W."/>
            <person name="Schranz E."/>
        </authorList>
    </citation>
    <scope>NUCLEOTIDE SEQUENCE [LARGE SCALE GENOMIC DNA]</scope>
</reference>
<dbReference type="Proteomes" id="UP001157418">
    <property type="component" value="Unassembled WGS sequence"/>
</dbReference>
<name>A0AAU9M834_9ASTR</name>
<evidence type="ECO:0000313" key="1">
    <source>
        <dbReference type="EMBL" id="CAH1418155.1"/>
    </source>
</evidence>
<dbReference type="AlphaFoldDB" id="A0AAU9M834"/>
<protein>
    <recommendedName>
        <fullName evidence="3">Josephin-like protein</fullName>
    </recommendedName>
</protein>
<organism evidence="1 2">
    <name type="scientific">Lactuca virosa</name>
    <dbReference type="NCBI Taxonomy" id="75947"/>
    <lineage>
        <taxon>Eukaryota</taxon>
        <taxon>Viridiplantae</taxon>
        <taxon>Streptophyta</taxon>
        <taxon>Embryophyta</taxon>
        <taxon>Tracheophyta</taxon>
        <taxon>Spermatophyta</taxon>
        <taxon>Magnoliopsida</taxon>
        <taxon>eudicotyledons</taxon>
        <taxon>Gunneridae</taxon>
        <taxon>Pentapetalae</taxon>
        <taxon>asterids</taxon>
        <taxon>campanulids</taxon>
        <taxon>Asterales</taxon>
        <taxon>Asteraceae</taxon>
        <taxon>Cichorioideae</taxon>
        <taxon>Cichorieae</taxon>
        <taxon>Lactucinae</taxon>
        <taxon>Lactuca</taxon>
    </lineage>
</organism>
<proteinExistence type="predicted"/>
<dbReference type="PANTHER" id="PTHR34355:SF1">
    <property type="entry name" value="JOSEPHIN-LIKE PROTEIN"/>
    <property type="match status" value="1"/>
</dbReference>
<evidence type="ECO:0008006" key="3">
    <source>
        <dbReference type="Google" id="ProtNLM"/>
    </source>
</evidence>
<dbReference type="EMBL" id="CAKMRJ010000113">
    <property type="protein sequence ID" value="CAH1418155.1"/>
    <property type="molecule type" value="Genomic_DNA"/>
</dbReference>
<dbReference type="PANTHER" id="PTHR34355">
    <property type="entry name" value="JOSEPHIN-LIKE PROTEIN"/>
    <property type="match status" value="1"/>
</dbReference>
<comment type="caution">
    <text evidence="1">The sequence shown here is derived from an EMBL/GenBank/DDBJ whole genome shotgun (WGS) entry which is preliminary data.</text>
</comment>
<evidence type="ECO:0000313" key="2">
    <source>
        <dbReference type="Proteomes" id="UP001157418"/>
    </source>
</evidence>
<sequence>MLSKCNSSKRVDGRRTTKISASCRFLLPVRYLKNVGNWMVAVLCFVAPRKRGSTKISSSGTPKRLSLSPVDSERAEAIKDCIDFINSSSSSTSSTMSNSVSC</sequence>
<keyword evidence="2" id="KW-1185">Reference proteome</keyword>
<accession>A0AAU9M834</accession>